<reference evidence="2" key="1">
    <citation type="journal article" date="2013" name="Science">
        <title>Comparative analysis of bat genomes provides insight into the evolution of flight and immunity.</title>
        <authorList>
            <person name="Zhang G."/>
            <person name="Cowled C."/>
            <person name="Shi Z."/>
            <person name="Huang Z."/>
            <person name="Bishop-Lilly K.A."/>
            <person name="Fang X."/>
            <person name="Wynne J.W."/>
            <person name="Xiong Z."/>
            <person name="Baker M.L."/>
            <person name="Zhao W."/>
            <person name="Tachedjian M."/>
            <person name="Zhu Y."/>
            <person name="Zhou P."/>
            <person name="Jiang X."/>
            <person name="Ng J."/>
            <person name="Yang L."/>
            <person name="Wu L."/>
            <person name="Xiao J."/>
            <person name="Feng Y."/>
            <person name="Chen Y."/>
            <person name="Sun X."/>
            <person name="Zhang Y."/>
            <person name="Marsh G.A."/>
            <person name="Crameri G."/>
            <person name="Broder C.C."/>
            <person name="Frey K.G."/>
            <person name="Wang L.F."/>
            <person name="Wang J."/>
        </authorList>
    </citation>
    <scope>NUCLEOTIDE SEQUENCE [LARGE SCALE GENOMIC DNA]</scope>
</reference>
<protein>
    <submittedName>
        <fullName evidence="1">Uncharacterized protein</fullName>
    </submittedName>
</protein>
<dbReference type="Proteomes" id="UP000010556">
    <property type="component" value="Unassembled WGS sequence"/>
</dbReference>
<sequence length="88" mass="9051">MDVSETLLLVDFYMHHDQGGNRACNRGRSRLPPVLASSVVAAQRPALGGWPGLAEGLASFVTGAMKEAKSPAGTIIFVAMGAAILVAG</sequence>
<evidence type="ECO:0000313" key="1">
    <source>
        <dbReference type="EMBL" id="ELK35532.1"/>
    </source>
</evidence>
<proteinExistence type="predicted"/>
<evidence type="ECO:0000313" key="2">
    <source>
        <dbReference type="Proteomes" id="UP000010556"/>
    </source>
</evidence>
<dbReference type="EMBL" id="KB102336">
    <property type="protein sequence ID" value="ELK35532.1"/>
    <property type="molecule type" value="Genomic_DNA"/>
</dbReference>
<keyword evidence="2" id="KW-1185">Reference proteome</keyword>
<name>L5MB41_MYODS</name>
<organism evidence="1 2">
    <name type="scientific">Myotis davidii</name>
    <name type="common">David's myotis</name>
    <dbReference type="NCBI Taxonomy" id="225400"/>
    <lineage>
        <taxon>Eukaryota</taxon>
        <taxon>Metazoa</taxon>
        <taxon>Chordata</taxon>
        <taxon>Craniata</taxon>
        <taxon>Vertebrata</taxon>
        <taxon>Euteleostomi</taxon>
        <taxon>Mammalia</taxon>
        <taxon>Eutheria</taxon>
        <taxon>Laurasiatheria</taxon>
        <taxon>Chiroptera</taxon>
        <taxon>Yangochiroptera</taxon>
        <taxon>Vespertilionidae</taxon>
        <taxon>Myotis</taxon>
    </lineage>
</organism>
<gene>
    <name evidence="1" type="ORF">MDA_GLEAN10007159</name>
</gene>
<accession>L5MB41</accession>
<dbReference type="AlphaFoldDB" id="L5MB41"/>